<sequence>AGNGSQRTERQSEPAKPAVGTPSATAELVPEPTVEVKEDSSDGNSADLKNKVQTRQPARVVAKPKKTMKQIREAKAAKSAADKSAGQGCDEEDEKAEELQALPEDGSDCEAQSSGSSSGEPPPRRKDPADSSEEEAPCRLCPRSSCAWKDDSEAAAIGVCMRCRRKLGSLE</sequence>
<dbReference type="AlphaFoldDB" id="A0A813JAG6"/>
<dbReference type="Proteomes" id="UP000626109">
    <property type="component" value="Unassembled WGS sequence"/>
</dbReference>
<name>A0A813JAG6_POLGL</name>
<evidence type="ECO:0000256" key="1">
    <source>
        <dbReference type="SAM" id="MobiDB-lite"/>
    </source>
</evidence>
<feature type="non-terminal residue" evidence="2">
    <location>
        <position position="1"/>
    </location>
</feature>
<evidence type="ECO:0000313" key="2">
    <source>
        <dbReference type="EMBL" id="CAE8677506.1"/>
    </source>
</evidence>
<reference evidence="2" key="1">
    <citation type="submission" date="2021-02" db="EMBL/GenBank/DDBJ databases">
        <authorList>
            <person name="Dougan E. K."/>
            <person name="Rhodes N."/>
            <person name="Thang M."/>
            <person name="Chan C."/>
        </authorList>
    </citation>
    <scope>NUCLEOTIDE SEQUENCE</scope>
</reference>
<protein>
    <submittedName>
        <fullName evidence="2">Uncharacterized protein</fullName>
    </submittedName>
</protein>
<dbReference type="EMBL" id="CAJNNW010025508">
    <property type="protein sequence ID" value="CAE8677506.1"/>
    <property type="molecule type" value="Genomic_DNA"/>
</dbReference>
<feature type="non-terminal residue" evidence="2">
    <location>
        <position position="171"/>
    </location>
</feature>
<accession>A0A813JAG6</accession>
<proteinExistence type="predicted"/>
<gene>
    <name evidence="2" type="ORF">PGLA2088_LOCUS20351</name>
</gene>
<feature type="region of interest" description="Disordered" evidence="1">
    <location>
        <begin position="1"/>
        <end position="139"/>
    </location>
</feature>
<organism evidence="2 3">
    <name type="scientific">Polarella glacialis</name>
    <name type="common">Dinoflagellate</name>
    <dbReference type="NCBI Taxonomy" id="89957"/>
    <lineage>
        <taxon>Eukaryota</taxon>
        <taxon>Sar</taxon>
        <taxon>Alveolata</taxon>
        <taxon>Dinophyceae</taxon>
        <taxon>Suessiales</taxon>
        <taxon>Suessiaceae</taxon>
        <taxon>Polarella</taxon>
    </lineage>
</organism>
<comment type="caution">
    <text evidence="2">The sequence shown here is derived from an EMBL/GenBank/DDBJ whole genome shotgun (WGS) entry which is preliminary data.</text>
</comment>
<evidence type="ECO:0000313" key="3">
    <source>
        <dbReference type="Proteomes" id="UP000626109"/>
    </source>
</evidence>